<keyword evidence="4" id="KW-1185">Reference proteome</keyword>
<dbReference type="InterPro" id="IPR043502">
    <property type="entry name" value="DNA/RNA_pol_sf"/>
</dbReference>
<dbReference type="GO" id="GO:0003964">
    <property type="term" value="F:RNA-directed DNA polymerase activity"/>
    <property type="evidence" value="ECO:0007669"/>
    <property type="project" value="UniProtKB-KW"/>
</dbReference>
<dbReference type="GO" id="GO:0016787">
    <property type="term" value="F:hydrolase activity"/>
    <property type="evidence" value="ECO:0007669"/>
    <property type="project" value="UniProtKB-KW"/>
</dbReference>
<dbReference type="InterPro" id="IPR050951">
    <property type="entry name" value="Retrovirus_Pol_polyprotein"/>
</dbReference>
<accession>A0A4C1ZKJ5</accession>
<evidence type="ECO:0000313" key="3">
    <source>
        <dbReference type="EMBL" id="GBP88410.1"/>
    </source>
</evidence>
<dbReference type="PANTHER" id="PTHR37984:SF5">
    <property type="entry name" value="PROTEIN NYNRIN-LIKE"/>
    <property type="match status" value="1"/>
</dbReference>
<dbReference type="EMBL" id="BGZK01001931">
    <property type="protein sequence ID" value="GBP88410.1"/>
    <property type="molecule type" value="Genomic_DNA"/>
</dbReference>
<evidence type="ECO:0000313" key="4">
    <source>
        <dbReference type="Proteomes" id="UP000299102"/>
    </source>
</evidence>
<dbReference type="PANTHER" id="PTHR37984">
    <property type="entry name" value="PROTEIN CBG26694"/>
    <property type="match status" value="1"/>
</dbReference>
<evidence type="ECO:0000256" key="1">
    <source>
        <dbReference type="ARBA" id="ARBA00023268"/>
    </source>
</evidence>
<feature type="domain" description="Reverse transcriptase/retrotransposon-derived protein RNase H-like" evidence="2">
    <location>
        <begin position="134"/>
        <end position="196"/>
    </location>
</feature>
<dbReference type="AlphaFoldDB" id="A0A4C1ZKJ5"/>
<organism evidence="3 4">
    <name type="scientific">Eumeta variegata</name>
    <name type="common">Bagworm moth</name>
    <name type="synonym">Eumeta japonica</name>
    <dbReference type="NCBI Taxonomy" id="151549"/>
    <lineage>
        <taxon>Eukaryota</taxon>
        <taxon>Metazoa</taxon>
        <taxon>Ecdysozoa</taxon>
        <taxon>Arthropoda</taxon>
        <taxon>Hexapoda</taxon>
        <taxon>Insecta</taxon>
        <taxon>Pterygota</taxon>
        <taxon>Neoptera</taxon>
        <taxon>Endopterygota</taxon>
        <taxon>Lepidoptera</taxon>
        <taxon>Glossata</taxon>
        <taxon>Ditrysia</taxon>
        <taxon>Tineoidea</taxon>
        <taxon>Psychidae</taxon>
        <taxon>Oiketicinae</taxon>
        <taxon>Eumeta</taxon>
    </lineage>
</organism>
<dbReference type="Pfam" id="PF17919">
    <property type="entry name" value="RT_RNaseH_2"/>
    <property type="match status" value="1"/>
</dbReference>
<dbReference type="InterPro" id="IPR041577">
    <property type="entry name" value="RT_RNaseH_2"/>
</dbReference>
<dbReference type="Proteomes" id="UP000299102">
    <property type="component" value="Unassembled WGS sequence"/>
</dbReference>
<dbReference type="Gene3D" id="3.10.10.10">
    <property type="entry name" value="HIV Type 1 Reverse Transcriptase, subunit A, domain 1"/>
    <property type="match status" value="1"/>
</dbReference>
<dbReference type="STRING" id="151549.A0A4C1ZKJ5"/>
<name>A0A4C1ZKJ5_EUMVA</name>
<dbReference type="SUPFAM" id="SSF56672">
    <property type="entry name" value="DNA/RNA polymerases"/>
    <property type="match status" value="1"/>
</dbReference>
<keyword evidence="1" id="KW-0511">Multifunctional enzyme</keyword>
<comment type="caution">
    <text evidence="3">The sequence shown here is derived from an EMBL/GenBank/DDBJ whole genome shotgun (WGS) entry which is preliminary data.</text>
</comment>
<dbReference type="GO" id="GO:0004519">
    <property type="term" value="F:endonuclease activity"/>
    <property type="evidence" value="ECO:0007669"/>
    <property type="project" value="UniProtKB-KW"/>
</dbReference>
<reference evidence="3 4" key="1">
    <citation type="journal article" date="2019" name="Commun. Biol.">
        <title>The bagworm genome reveals a unique fibroin gene that provides high tensile strength.</title>
        <authorList>
            <person name="Kono N."/>
            <person name="Nakamura H."/>
            <person name="Ohtoshi R."/>
            <person name="Tomita M."/>
            <person name="Numata K."/>
            <person name="Arakawa K."/>
        </authorList>
    </citation>
    <scope>NUCLEOTIDE SEQUENCE [LARGE SCALE GENOMIC DNA]</scope>
</reference>
<dbReference type="OrthoDB" id="10058156at2759"/>
<sequence length="196" mass="22356">MEDEADDLPWTRWRLRRAVEALGQTLTPQFSRAREPETEFAEFTRTTTQHRQWNAMERTSSRMCARSIMFGACLSSVPQSTTPVPYALRERIVIELNAMLRTGVIKPVDHFDWATPSVVVRKSDGGLRICDDHEFDMNQETVLTVDASARAQAQYWRSSPPGGVHERVVAYASRSLTAHEFKYNQIHKKALAIAYA</sequence>
<proteinExistence type="predicted"/>
<protein>
    <recommendedName>
        <fullName evidence="2">Reverse transcriptase/retrotransposon-derived protein RNase H-like domain-containing protein</fullName>
    </recommendedName>
</protein>
<evidence type="ECO:0000259" key="2">
    <source>
        <dbReference type="Pfam" id="PF17919"/>
    </source>
</evidence>
<gene>
    <name evidence="3" type="ORF">EVAR_56887_1</name>
</gene>